<dbReference type="OrthoDB" id="5409807at2"/>
<comment type="catalytic activity">
    <reaction evidence="1">
        <text>ATP + protein L-histidine = ADP + protein N-phospho-L-histidine.</text>
        <dbReference type="EC" id="2.7.13.3"/>
    </reaction>
</comment>
<dbReference type="RefSeq" id="WP_015852607.1">
    <property type="nucleotide sequence ID" value="NC_012881.1"/>
</dbReference>
<dbReference type="Gene3D" id="3.40.50.2300">
    <property type="match status" value="1"/>
</dbReference>
<dbReference type="PANTHER" id="PTHR43047">
    <property type="entry name" value="TWO-COMPONENT HISTIDINE PROTEIN KINASE"/>
    <property type="match status" value="1"/>
</dbReference>
<dbReference type="GO" id="GO:0003676">
    <property type="term" value="F:nucleic acid binding"/>
    <property type="evidence" value="ECO:0007669"/>
    <property type="project" value="InterPro"/>
</dbReference>
<dbReference type="PROSITE" id="PS50109">
    <property type="entry name" value="HIS_KIN"/>
    <property type="match status" value="1"/>
</dbReference>
<keyword evidence="4 10" id="KW-0418">Kinase</keyword>
<evidence type="ECO:0000256" key="6">
    <source>
        <dbReference type="SAM" id="MobiDB-lite"/>
    </source>
</evidence>
<keyword evidence="5" id="KW-0597">Phosphoprotein</keyword>
<feature type="region of interest" description="Disordered" evidence="6">
    <location>
        <begin position="188"/>
        <end position="208"/>
    </location>
</feature>
<keyword evidence="3" id="KW-0808">Transferase</keyword>
<dbReference type="Proteomes" id="UP000002601">
    <property type="component" value="Chromosome"/>
</dbReference>
<evidence type="ECO:0000313" key="10">
    <source>
        <dbReference type="EMBL" id="ACS80791.1"/>
    </source>
</evidence>
<protein>
    <recommendedName>
        <fullName evidence="2">histidine kinase</fullName>
        <ecNumber evidence="2">2.7.13.3</ecNumber>
    </recommendedName>
</protein>
<dbReference type="GO" id="GO:0004673">
    <property type="term" value="F:protein histidine kinase activity"/>
    <property type="evidence" value="ECO:0007669"/>
    <property type="project" value="UniProtKB-EC"/>
</dbReference>
<dbReference type="SMART" id="SM00387">
    <property type="entry name" value="HATPase_c"/>
    <property type="match status" value="1"/>
</dbReference>
<dbReference type="InterPro" id="IPR005467">
    <property type="entry name" value="His_kinase_dom"/>
</dbReference>
<dbReference type="Pfam" id="PF02518">
    <property type="entry name" value="HATPase_c"/>
    <property type="match status" value="1"/>
</dbReference>
<dbReference type="PROSITE" id="PS50126">
    <property type="entry name" value="S1"/>
    <property type="match status" value="1"/>
</dbReference>
<dbReference type="SUPFAM" id="SSF55874">
    <property type="entry name" value="ATPase domain of HSP90 chaperone/DNA topoisomerase II/histidine kinase"/>
    <property type="match status" value="1"/>
</dbReference>
<dbReference type="EMBL" id="CP001649">
    <property type="protein sequence ID" value="ACS80791.1"/>
    <property type="molecule type" value="Genomic_DNA"/>
</dbReference>
<dbReference type="HOGENOM" id="CLU_379359_0_0_7"/>
<keyword evidence="11" id="KW-1185">Reference proteome</keyword>
<dbReference type="InterPro" id="IPR004358">
    <property type="entry name" value="Sig_transdc_His_kin-like_C"/>
</dbReference>
<dbReference type="InterPro" id="IPR012340">
    <property type="entry name" value="NA-bd_OB-fold"/>
</dbReference>
<feature type="domain" description="S1 motif" evidence="9">
    <location>
        <begin position="97"/>
        <end position="169"/>
    </location>
</feature>
<gene>
    <name evidence="10" type="ordered locus">Desal_2737</name>
</gene>
<organism evidence="10 11">
    <name type="scientific">Maridesulfovibrio salexigens (strain ATCC 14822 / DSM 2638 / NCIMB 8403 / VKM B-1763)</name>
    <name type="common">Desulfovibrio salexigens</name>
    <dbReference type="NCBI Taxonomy" id="526222"/>
    <lineage>
        <taxon>Bacteria</taxon>
        <taxon>Pseudomonadati</taxon>
        <taxon>Thermodesulfobacteriota</taxon>
        <taxon>Desulfovibrionia</taxon>
        <taxon>Desulfovibrionales</taxon>
        <taxon>Desulfovibrionaceae</taxon>
        <taxon>Maridesulfovibrio</taxon>
    </lineage>
</organism>
<evidence type="ECO:0000256" key="5">
    <source>
        <dbReference type="PROSITE-ProRule" id="PRU00169"/>
    </source>
</evidence>
<feature type="modified residue" description="4-aspartylphosphate" evidence="5">
    <location>
        <position position="268"/>
    </location>
</feature>
<dbReference type="InterPro" id="IPR036890">
    <property type="entry name" value="HATPase_C_sf"/>
</dbReference>
<dbReference type="InterPro" id="IPR011006">
    <property type="entry name" value="CheY-like_superfamily"/>
</dbReference>
<dbReference type="SUPFAM" id="SSF52172">
    <property type="entry name" value="CheY-like"/>
    <property type="match status" value="1"/>
</dbReference>
<feature type="domain" description="Response regulatory" evidence="8">
    <location>
        <begin position="219"/>
        <end position="330"/>
    </location>
</feature>
<dbReference type="GO" id="GO:0000160">
    <property type="term" value="P:phosphorelay signal transduction system"/>
    <property type="evidence" value="ECO:0007669"/>
    <property type="project" value="InterPro"/>
</dbReference>
<dbReference type="eggNOG" id="COG4191">
    <property type="taxonomic scope" value="Bacteria"/>
</dbReference>
<evidence type="ECO:0000259" key="8">
    <source>
        <dbReference type="PROSITE" id="PS50110"/>
    </source>
</evidence>
<proteinExistence type="predicted"/>
<reference evidence="10 11" key="1">
    <citation type="submission" date="2009-06" db="EMBL/GenBank/DDBJ databases">
        <title>Complete sequence of Desulfovibrio salexigens DSM 2638.</title>
        <authorList>
            <consortium name="US DOE Joint Genome Institute"/>
            <person name="Lucas S."/>
            <person name="Copeland A."/>
            <person name="Lapidus A."/>
            <person name="Glavina del Rio T."/>
            <person name="Tice H."/>
            <person name="Bruce D."/>
            <person name="Goodwin L."/>
            <person name="Pitluck S."/>
            <person name="Munk A.C."/>
            <person name="Brettin T."/>
            <person name="Detter J.C."/>
            <person name="Han C."/>
            <person name="Tapia R."/>
            <person name="Larimer F."/>
            <person name="Land M."/>
            <person name="Hauser L."/>
            <person name="Kyrpides N."/>
            <person name="Anderson I."/>
            <person name="Wall J.D."/>
            <person name="Arkin A.P."/>
            <person name="Dehal P."/>
            <person name="Chivian D."/>
            <person name="Giles B."/>
            <person name="Hazen T.C."/>
        </authorList>
    </citation>
    <scope>NUCLEOTIDE SEQUENCE [LARGE SCALE GENOMIC DNA]</scope>
    <source>
        <strain evidence="11">ATCC 14822 / DSM 2638 / NCIMB 8403 / VKM B-1763</strain>
    </source>
</reference>
<dbReference type="AlphaFoldDB" id="C6BZF4"/>
<dbReference type="PRINTS" id="PR00344">
    <property type="entry name" value="BCTRLSENSOR"/>
</dbReference>
<evidence type="ECO:0000256" key="1">
    <source>
        <dbReference type="ARBA" id="ARBA00000085"/>
    </source>
</evidence>
<dbReference type="InterPro" id="IPR001789">
    <property type="entry name" value="Sig_transdc_resp-reg_receiver"/>
</dbReference>
<dbReference type="InterPro" id="IPR003029">
    <property type="entry name" value="S1_domain"/>
</dbReference>
<dbReference type="Gene3D" id="3.30.565.10">
    <property type="entry name" value="Histidine kinase-like ATPase, C-terminal domain"/>
    <property type="match status" value="1"/>
</dbReference>
<dbReference type="SMART" id="SM00316">
    <property type="entry name" value="S1"/>
    <property type="match status" value="1"/>
</dbReference>
<name>C6BZF4_MARSD</name>
<dbReference type="InterPro" id="IPR003594">
    <property type="entry name" value="HATPase_dom"/>
</dbReference>
<dbReference type="CDD" id="cd00164">
    <property type="entry name" value="S1_like"/>
    <property type="match status" value="1"/>
</dbReference>
<sequence>MDYTTLAPNDRLVSGRVVQKDIGVFHIKLNPNSIRADSARISSDNCPDNFCIDELKIGQEVTVFLLSPKLNSGGLWYASLLLAVEDNPWFTNIVKRGEIVGGTVVNYHGYKTAIIRLDHPYTGLEARLDIKDIPNFGTDISDFLLIGDLVKGKICEIDIGNILIKISVNELLEELEDKELEYREKMLNESDRTEHLPQPAQNKDDAITSDDTKTLKDCSVLIIDDDHDFTRELMLWLKSLGATSMICRTPEDVKLRLNKHSFSHILLDYQLDQSPYFKQIRSFLKNIPIPVSIMTAVAYTDIKSEKLNSWGYLQKPLSCDNLMNWLVSGEQPEYSDSQVFDPIWKNSTRTDEVLCKVNRFLGELCEDIGSCAALWCVEEWKRKFSIRAWFNLLREDMLMLQPSCQHTAIRTATSSGTPIALPLYKSGALEKCAPKEAKHVLAWPLEVDGKTDRCIVCYSKKEFSKTQISKIQHNQSRMLDLVDWLQLTRYLDETETFAAMGRVAASSLHEIRGVASPIVQSSVRLRAKAKRISSLSKTEIMELQEDLRMLAVSAKTLERTAKANLAHIQLERREKFRARTNIKRVIKLIKSSALEKEIRIITELPNTNLTTSIAPTPIEQPLLNILTNAIDHLDKDCWGTITVTVEFHFEDDPQRPLHIYIEDNGPGIKSDTRENLFTARSSTRGIDGVGLGLYLSRNLLRSIGGDLLLVKSIRWIGTTFCMKVPVKINS</sequence>
<evidence type="ECO:0000256" key="2">
    <source>
        <dbReference type="ARBA" id="ARBA00012438"/>
    </source>
</evidence>
<evidence type="ECO:0000256" key="4">
    <source>
        <dbReference type="ARBA" id="ARBA00022777"/>
    </source>
</evidence>
<evidence type="ECO:0000259" key="7">
    <source>
        <dbReference type="PROSITE" id="PS50109"/>
    </source>
</evidence>
<dbReference type="SUPFAM" id="SSF50249">
    <property type="entry name" value="Nucleic acid-binding proteins"/>
    <property type="match status" value="1"/>
</dbReference>
<dbReference type="STRING" id="526222.Desal_2737"/>
<dbReference type="PROSITE" id="PS50110">
    <property type="entry name" value="RESPONSE_REGULATORY"/>
    <property type="match status" value="1"/>
</dbReference>
<accession>C6BZF4</accession>
<dbReference type="KEGG" id="dsa:Desal_2737"/>
<evidence type="ECO:0000313" key="11">
    <source>
        <dbReference type="Proteomes" id="UP000002601"/>
    </source>
</evidence>
<evidence type="ECO:0000256" key="3">
    <source>
        <dbReference type="ARBA" id="ARBA00022679"/>
    </source>
</evidence>
<dbReference type="EC" id="2.7.13.3" evidence="2"/>
<evidence type="ECO:0000259" key="9">
    <source>
        <dbReference type="PROSITE" id="PS50126"/>
    </source>
</evidence>
<feature type="domain" description="Histidine kinase" evidence="7">
    <location>
        <begin position="506"/>
        <end position="728"/>
    </location>
</feature>